<dbReference type="RefSeq" id="XP_012682306.1">
    <property type="nucleotide sequence ID" value="XM_012826852.3"/>
</dbReference>
<gene>
    <name evidence="7" type="primary">si:dkey-33c12.3</name>
</gene>
<evidence type="ECO:0000256" key="4">
    <source>
        <dbReference type="SAM" id="Coils"/>
    </source>
</evidence>
<keyword evidence="1 3" id="KW-0403">Intermediate filament</keyword>
<accession>A0A6P3VVR2</accession>
<evidence type="ECO:0000256" key="3">
    <source>
        <dbReference type="RuleBase" id="RU000685"/>
    </source>
</evidence>
<dbReference type="GO" id="GO:0099184">
    <property type="term" value="F:structural constituent of postsynaptic intermediate filament cytoskeleton"/>
    <property type="evidence" value="ECO:0007669"/>
    <property type="project" value="TreeGrafter"/>
</dbReference>
<dbReference type="InterPro" id="IPR050405">
    <property type="entry name" value="Intermediate_filament"/>
</dbReference>
<comment type="similarity">
    <text evidence="3">Belongs to the intermediate filament family.</text>
</comment>
<dbReference type="InterPro" id="IPR039008">
    <property type="entry name" value="IF_rod_dom"/>
</dbReference>
<dbReference type="PROSITE" id="PS51842">
    <property type="entry name" value="IF_ROD_2"/>
    <property type="match status" value="1"/>
</dbReference>
<dbReference type="SMART" id="SM01391">
    <property type="entry name" value="Filament"/>
    <property type="match status" value="1"/>
</dbReference>
<keyword evidence="2 4" id="KW-0175">Coiled coil</keyword>
<reference evidence="7" key="1">
    <citation type="submission" date="2025-08" db="UniProtKB">
        <authorList>
            <consortium name="RefSeq"/>
        </authorList>
    </citation>
    <scope>IDENTIFICATION</scope>
</reference>
<evidence type="ECO:0000259" key="5">
    <source>
        <dbReference type="PROSITE" id="PS51842"/>
    </source>
</evidence>
<dbReference type="CTD" id="335380"/>
<dbReference type="PANTHER" id="PTHR45652">
    <property type="entry name" value="GLIAL FIBRILLARY ACIDIC PROTEIN"/>
    <property type="match status" value="1"/>
</dbReference>
<dbReference type="Gene3D" id="1.20.5.1160">
    <property type="entry name" value="Vasodilator-stimulated phosphoprotein"/>
    <property type="match status" value="1"/>
</dbReference>
<dbReference type="FunFam" id="1.20.5.170:FF:000002">
    <property type="entry name" value="Type I keratin KA11"/>
    <property type="match status" value="1"/>
</dbReference>
<keyword evidence="6" id="KW-1185">Reference proteome</keyword>
<dbReference type="KEGG" id="char:105899651"/>
<dbReference type="Gene3D" id="1.20.5.170">
    <property type="match status" value="1"/>
</dbReference>
<dbReference type="GeneID" id="105899651"/>
<dbReference type="Proteomes" id="UP000515152">
    <property type="component" value="Chromosome 14"/>
</dbReference>
<feature type="coiled-coil region" evidence="4">
    <location>
        <begin position="65"/>
        <end position="183"/>
    </location>
</feature>
<dbReference type="Gene3D" id="1.20.5.500">
    <property type="entry name" value="Single helix bin"/>
    <property type="match status" value="1"/>
</dbReference>
<feature type="coiled-coil region" evidence="4">
    <location>
        <begin position="300"/>
        <end position="366"/>
    </location>
</feature>
<proteinExistence type="inferred from homology"/>
<name>A0A6P3VVR2_CLUHA</name>
<evidence type="ECO:0000256" key="1">
    <source>
        <dbReference type="ARBA" id="ARBA00022754"/>
    </source>
</evidence>
<feature type="domain" description="IF rod" evidence="5">
    <location>
        <begin position="75"/>
        <end position="388"/>
    </location>
</feature>
<dbReference type="Pfam" id="PF00038">
    <property type="entry name" value="Filament"/>
    <property type="match status" value="1"/>
</dbReference>
<dbReference type="GO" id="GO:0033693">
    <property type="term" value="P:neurofilament bundle assembly"/>
    <property type="evidence" value="ECO:0007669"/>
    <property type="project" value="TreeGrafter"/>
</dbReference>
<dbReference type="PANTHER" id="PTHR45652:SF4">
    <property type="entry name" value="INTERMEDIATE FILAMENT PROTEIN-LIKE"/>
    <property type="match status" value="1"/>
</dbReference>
<organism evidence="6 7">
    <name type="scientific">Clupea harengus</name>
    <name type="common">Atlantic herring</name>
    <dbReference type="NCBI Taxonomy" id="7950"/>
    <lineage>
        <taxon>Eukaryota</taxon>
        <taxon>Metazoa</taxon>
        <taxon>Chordata</taxon>
        <taxon>Craniata</taxon>
        <taxon>Vertebrata</taxon>
        <taxon>Euteleostomi</taxon>
        <taxon>Actinopterygii</taxon>
        <taxon>Neopterygii</taxon>
        <taxon>Teleostei</taxon>
        <taxon>Clupei</taxon>
        <taxon>Clupeiformes</taxon>
        <taxon>Clupeoidei</taxon>
        <taxon>Clupeidae</taxon>
        <taxon>Clupea</taxon>
    </lineage>
</organism>
<dbReference type="InterPro" id="IPR018039">
    <property type="entry name" value="IF_conserved"/>
</dbReference>
<dbReference type="GO" id="GO:0005737">
    <property type="term" value="C:cytoplasm"/>
    <property type="evidence" value="ECO:0007669"/>
    <property type="project" value="TreeGrafter"/>
</dbReference>
<dbReference type="OrthoDB" id="2441647at2759"/>
<evidence type="ECO:0000313" key="7">
    <source>
        <dbReference type="RefSeq" id="XP_012682306.1"/>
    </source>
</evidence>
<dbReference type="PROSITE" id="PS00226">
    <property type="entry name" value="IF_ROD_1"/>
    <property type="match status" value="1"/>
</dbReference>
<evidence type="ECO:0000256" key="2">
    <source>
        <dbReference type="ARBA" id="ARBA00023054"/>
    </source>
</evidence>
<dbReference type="GO" id="GO:0005882">
    <property type="term" value="C:intermediate filament"/>
    <property type="evidence" value="ECO:0007669"/>
    <property type="project" value="UniProtKB-KW"/>
</dbReference>
<protein>
    <submittedName>
        <fullName evidence="7">Alpha-internexin</fullName>
    </submittedName>
</protein>
<dbReference type="SUPFAM" id="SSF64593">
    <property type="entry name" value="Intermediate filament protein, coiled coil region"/>
    <property type="match status" value="2"/>
</dbReference>
<evidence type="ECO:0000313" key="6">
    <source>
        <dbReference type="Proteomes" id="UP000515152"/>
    </source>
</evidence>
<dbReference type="GO" id="GO:0099160">
    <property type="term" value="C:postsynaptic intermediate filament cytoskeleton"/>
    <property type="evidence" value="ECO:0007669"/>
    <property type="project" value="TreeGrafter"/>
</dbReference>
<dbReference type="GO" id="GO:0030424">
    <property type="term" value="C:axon"/>
    <property type="evidence" value="ECO:0007669"/>
    <property type="project" value="TreeGrafter"/>
</dbReference>
<sequence length="397" mass="44990">MSYNSLLSPSLSRRLWDDSSSHISSRLHRPSHSSFSSALQRRGAPRCNRSLTSERCDLSQASVLSGELRDTRAQEREQLVDLNNRFACYIDRVRELEQHNRALLGQLEALQRGLGHPSPLQRLYEEEARALQAKVEEEAIEKSHMEAQRERMREELARLRERWEEEAERRGRAEEALSRAQEEASRAALGNCDAEASLVTLVMEAGFLKKVFAEEEAGLRAELQALAAGQDVVRVAVGGADLSVALREIRGQYERQASRNTVAAEEWFRGKMVAAAEVVERNEEAVRAVRAETAEYRWQLQARSAELEVLRNVIDSLNSQLADLEEEQGKEVAKYQGRIIDLEQGIGDAKEEMSRYLREYQDLLNVKMALDIEIAAYRKLLEGEEVRLTFSALPALA</sequence>
<dbReference type="AlphaFoldDB" id="A0A6P3VVR2"/>